<evidence type="ECO:0000313" key="2">
    <source>
        <dbReference type="Proteomes" id="UP000049983"/>
    </source>
</evidence>
<protein>
    <submittedName>
        <fullName evidence="1">Uncharacterized protein</fullName>
    </submittedName>
</protein>
<keyword evidence="2" id="KW-1185">Reference proteome</keyword>
<reference evidence="2" key="1">
    <citation type="submission" date="2015-07" db="EMBL/GenBank/DDBJ databases">
        <authorList>
            <person name="Rodrigo-Torres Lidia"/>
            <person name="Arahal R.David."/>
        </authorList>
    </citation>
    <scope>NUCLEOTIDE SEQUENCE [LARGE SCALE GENOMIC DNA]</scope>
    <source>
        <strain evidence="2">CECT 5096</strain>
    </source>
</reference>
<gene>
    <name evidence="1" type="ORF">LA5096_04718</name>
</gene>
<dbReference type="AlphaFoldDB" id="A0A0M7ANX8"/>
<dbReference type="STRING" id="311410.LA5095_03436"/>
<proteinExistence type="predicted"/>
<dbReference type="RefSeq" id="WP_144436030.1">
    <property type="nucleotide sequence ID" value="NZ_CXWA01000004.1"/>
</dbReference>
<organism evidence="1 2">
    <name type="scientific">Roseibium album</name>
    <dbReference type="NCBI Taxonomy" id="311410"/>
    <lineage>
        <taxon>Bacteria</taxon>
        <taxon>Pseudomonadati</taxon>
        <taxon>Pseudomonadota</taxon>
        <taxon>Alphaproteobacteria</taxon>
        <taxon>Hyphomicrobiales</taxon>
        <taxon>Stappiaceae</taxon>
        <taxon>Roseibium</taxon>
    </lineage>
</organism>
<name>A0A0M7ANX8_9HYPH</name>
<accession>A0A0M7ANX8</accession>
<dbReference type="Proteomes" id="UP000049983">
    <property type="component" value="Unassembled WGS sequence"/>
</dbReference>
<evidence type="ECO:0000313" key="1">
    <source>
        <dbReference type="EMBL" id="CTQ76367.1"/>
    </source>
</evidence>
<sequence>MISSQLAVIFAGVEAALKASGHDTGASGLTVAKIIRTSRISIEPASWQQGVSIAMQANSVVQVAANSTDTPRYPVPEP</sequence>
<dbReference type="GeneID" id="97672001"/>
<dbReference type="EMBL" id="CXWC01000013">
    <property type="protein sequence ID" value="CTQ76367.1"/>
    <property type="molecule type" value="Genomic_DNA"/>
</dbReference>